<dbReference type="EMBL" id="JACGXG010000015">
    <property type="protein sequence ID" value="MBA8853685.1"/>
    <property type="molecule type" value="Genomic_DNA"/>
</dbReference>
<sequence>RQRRQPTNTQHLCQTPSTNSKDASACRLRRRHPRCGGVYRGDLCYLSTASRKFFDVFLTAFHKPPDFHVFVLYYGALIAPPALGRALNRPYCPNSFCRIFETSNRRALRGDCGYRCRAGLSLTYVSSAGKTHMPVWEPSDRMEDTLIPDWRLSASPTNDFKHVRAVSYKEGPATAV</sequence>
<name>A0ABR6AW34_9HYPH</name>
<reference evidence="1 2" key="1">
    <citation type="submission" date="2020-07" db="EMBL/GenBank/DDBJ databases">
        <title>Genomic Encyclopedia of Type Strains, Phase IV (KMG-V): Genome sequencing to study the core and pangenomes of soil and plant-associated prokaryotes.</title>
        <authorList>
            <person name="Whitman W."/>
        </authorList>
    </citation>
    <scope>NUCLEOTIDE SEQUENCE [LARGE SCALE GENOMIC DNA]</scope>
    <source>
        <strain evidence="1 2">RH4WT92</strain>
    </source>
</reference>
<accession>A0ABR6AW34</accession>
<gene>
    <name evidence="1" type="ORF">FHW20_004669</name>
</gene>
<dbReference type="Proteomes" id="UP000578622">
    <property type="component" value="Unassembled WGS sequence"/>
</dbReference>
<keyword evidence="2" id="KW-1185">Reference proteome</keyword>
<proteinExistence type="predicted"/>
<organism evidence="1 2">
    <name type="scientific">Brucella intermedia</name>
    <dbReference type="NCBI Taxonomy" id="94625"/>
    <lineage>
        <taxon>Bacteria</taxon>
        <taxon>Pseudomonadati</taxon>
        <taxon>Pseudomonadota</taxon>
        <taxon>Alphaproteobacteria</taxon>
        <taxon>Hyphomicrobiales</taxon>
        <taxon>Brucellaceae</taxon>
        <taxon>Brucella/Ochrobactrum group</taxon>
        <taxon>Brucella</taxon>
    </lineage>
</organism>
<evidence type="ECO:0000313" key="1">
    <source>
        <dbReference type="EMBL" id="MBA8853685.1"/>
    </source>
</evidence>
<protein>
    <submittedName>
        <fullName evidence="1">Uncharacterized protein</fullName>
    </submittedName>
</protein>
<evidence type="ECO:0000313" key="2">
    <source>
        <dbReference type="Proteomes" id="UP000578622"/>
    </source>
</evidence>
<comment type="caution">
    <text evidence="1">The sequence shown here is derived from an EMBL/GenBank/DDBJ whole genome shotgun (WGS) entry which is preliminary data.</text>
</comment>
<feature type="non-terminal residue" evidence="1">
    <location>
        <position position="1"/>
    </location>
</feature>